<dbReference type="RefSeq" id="WP_007198713.1">
    <property type="nucleotide sequence ID" value="NZ_CM002917.1"/>
</dbReference>
<protein>
    <submittedName>
        <fullName evidence="3">ParB-like partition protein</fullName>
    </submittedName>
</protein>
<dbReference type="AlphaFoldDB" id="A9D2T6"/>
<evidence type="ECO:0000313" key="4">
    <source>
        <dbReference type="Proteomes" id="UP000004291"/>
    </source>
</evidence>
<dbReference type="InterPro" id="IPR004437">
    <property type="entry name" value="ParB/RepB/Spo0J"/>
</dbReference>
<dbReference type="InterPro" id="IPR036086">
    <property type="entry name" value="ParB/Sulfiredoxin_sf"/>
</dbReference>
<name>A9D2T6_HOEPD</name>
<reference evidence="3 4" key="1">
    <citation type="submission" date="2007-10" db="EMBL/GenBank/DDBJ databases">
        <authorList>
            <person name="Wagner-Dobler I."/>
            <person name="Ferriera S."/>
            <person name="Johnson J."/>
            <person name="Kravitz S."/>
            <person name="Beeson K."/>
            <person name="Sutton G."/>
            <person name="Rogers Y.-H."/>
            <person name="Friedman R."/>
            <person name="Frazier M."/>
            <person name="Venter J.C."/>
        </authorList>
    </citation>
    <scope>NUCLEOTIDE SEQUENCE [LARGE SCALE GENOMIC DNA]</scope>
    <source>
        <strain evidence="3 4">DFL-43</strain>
    </source>
</reference>
<dbReference type="CDD" id="cd16409">
    <property type="entry name" value="ParB_N_like"/>
    <property type="match status" value="1"/>
</dbReference>
<dbReference type="SUPFAM" id="SSF110849">
    <property type="entry name" value="ParB/Sulfiredoxin"/>
    <property type="match status" value="1"/>
</dbReference>
<evidence type="ECO:0000259" key="2">
    <source>
        <dbReference type="SMART" id="SM00470"/>
    </source>
</evidence>
<dbReference type="SMART" id="SM00470">
    <property type="entry name" value="ParB"/>
    <property type="match status" value="1"/>
</dbReference>
<evidence type="ECO:0000313" key="3">
    <source>
        <dbReference type="EMBL" id="EDQ34270.1"/>
    </source>
</evidence>
<dbReference type="PANTHER" id="PTHR33375">
    <property type="entry name" value="CHROMOSOME-PARTITIONING PROTEIN PARB-RELATED"/>
    <property type="match status" value="1"/>
</dbReference>
<keyword evidence="4" id="KW-1185">Reference proteome</keyword>
<dbReference type="PANTHER" id="PTHR33375:SF1">
    <property type="entry name" value="CHROMOSOME-PARTITIONING PROTEIN PARB-RELATED"/>
    <property type="match status" value="1"/>
</dbReference>
<dbReference type="Gene3D" id="3.90.1530.30">
    <property type="match status" value="1"/>
</dbReference>
<comment type="caution">
    <text evidence="3">The sequence shown here is derived from an EMBL/GenBank/DDBJ whole genome shotgun (WGS) entry which is preliminary data.</text>
</comment>
<dbReference type="Gene3D" id="1.10.10.2830">
    <property type="match status" value="1"/>
</dbReference>
<dbReference type="eggNOG" id="COG1475">
    <property type="taxonomic scope" value="Bacteria"/>
</dbReference>
<organism evidence="3 4">
    <name type="scientific">Hoeflea phototrophica (strain DSM 17068 / NCIMB 14078 / DFL-43)</name>
    <dbReference type="NCBI Taxonomy" id="411684"/>
    <lineage>
        <taxon>Bacteria</taxon>
        <taxon>Pseudomonadati</taxon>
        <taxon>Pseudomonadota</taxon>
        <taxon>Alphaproteobacteria</taxon>
        <taxon>Hyphomicrobiales</taxon>
        <taxon>Rhizobiaceae</taxon>
        <taxon>Hoeflea</taxon>
    </lineage>
</organism>
<sequence length="279" mass="30720">MAISKSIPLENILVPDRLRAVDEDHALAISKSIAEHGLMNPVTIRQTPNGARTYTLVAGAHRLRGIELLKRDKVDAIVVKADANEAVLLEIAENLFRNDLSVMDRAVFVQTYRDIWQKTRGEIKRGNPQLSNSAKFAQLGNSPVDLIAQGTANGFSEVCADRLGMSRRAIYLLNTIAQNLPRELRQEIAGTRIANHQSQLLKLAKLEPSKRAKAHIAIRETKGDFKAAIDLLEPPAKKPDPELQILSRLIDAWERAKPATRKKFLAHAGLAATAKGGQS</sequence>
<feature type="domain" description="ParB-like N-terminal" evidence="2">
    <location>
        <begin position="5"/>
        <end position="95"/>
    </location>
</feature>
<reference evidence="3 4" key="2">
    <citation type="submission" date="2012-06" db="EMBL/GenBank/DDBJ databases">
        <authorList>
            <person name="Fiebig A."/>
        </authorList>
    </citation>
    <scope>NUCLEOTIDE SEQUENCE [LARGE SCALE GENOMIC DNA]</scope>
    <source>
        <strain evidence="3 4">DFL-43</strain>
    </source>
</reference>
<evidence type="ECO:0000256" key="1">
    <source>
        <dbReference type="ARBA" id="ARBA00006295"/>
    </source>
</evidence>
<dbReference type="Proteomes" id="UP000004291">
    <property type="component" value="Chromosome"/>
</dbReference>
<gene>
    <name evidence="3" type="ORF">HPDFL43_14772</name>
</gene>
<dbReference type="GO" id="GO:0003677">
    <property type="term" value="F:DNA binding"/>
    <property type="evidence" value="ECO:0007669"/>
    <property type="project" value="InterPro"/>
</dbReference>
<dbReference type="InterPro" id="IPR050336">
    <property type="entry name" value="Chromosome_partition/occlusion"/>
</dbReference>
<dbReference type="Pfam" id="PF02195">
    <property type="entry name" value="ParB_N"/>
    <property type="match status" value="1"/>
</dbReference>
<dbReference type="OrthoDB" id="2053844at2"/>
<dbReference type="GO" id="GO:0005694">
    <property type="term" value="C:chromosome"/>
    <property type="evidence" value="ECO:0007669"/>
    <property type="project" value="TreeGrafter"/>
</dbReference>
<dbReference type="SUPFAM" id="SSF109709">
    <property type="entry name" value="KorB DNA-binding domain-like"/>
    <property type="match status" value="1"/>
</dbReference>
<comment type="similarity">
    <text evidence="1">Belongs to the ParB family.</text>
</comment>
<dbReference type="STRING" id="411684.HPDFL43_14772"/>
<dbReference type="InterPro" id="IPR003115">
    <property type="entry name" value="ParB_N"/>
</dbReference>
<dbReference type="HOGENOM" id="CLU_054511_0_0_5"/>
<proteinExistence type="inferred from homology"/>
<dbReference type="EMBL" id="ABIA03000004">
    <property type="protein sequence ID" value="EDQ34270.1"/>
    <property type="molecule type" value="Genomic_DNA"/>
</dbReference>
<dbReference type="NCBIfam" id="TIGR00180">
    <property type="entry name" value="parB_part"/>
    <property type="match status" value="1"/>
</dbReference>
<accession>A9D2T6</accession>
<dbReference type="GO" id="GO:0007059">
    <property type="term" value="P:chromosome segregation"/>
    <property type="evidence" value="ECO:0007669"/>
    <property type="project" value="TreeGrafter"/>
</dbReference>